<sequence length="55" mass="5921">MGAPHFSIGQSSALICNPPLPCKMESATRSRLVWPWAEGFVPSASSAFTPSVRQM</sequence>
<organism evidence="1 2">
    <name type="scientific">Amanita muscaria (strain Koide BX008)</name>
    <dbReference type="NCBI Taxonomy" id="946122"/>
    <lineage>
        <taxon>Eukaryota</taxon>
        <taxon>Fungi</taxon>
        <taxon>Dikarya</taxon>
        <taxon>Basidiomycota</taxon>
        <taxon>Agaricomycotina</taxon>
        <taxon>Agaricomycetes</taxon>
        <taxon>Agaricomycetidae</taxon>
        <taxon>Agaricales</taxon>
        <taxon>Pluteineae</taxon>
        <taxon>Amanitaceae</taxon>
        <taxon>Amanita</taxon>
    </lineage>
</organism>
<dbReference type="EMBL" id="KN818244">
    <property type="protein sequence ID" value="KIL65130.1"/>
    <property type="molecule type" value="Genomic_DNA"/>
</dbReference>
<dbReference type="InParanoid" id="A0A0C2SPH5"/>
<dbReference type="HOGENOM" id="CLU_3031869_0_0_1"/>
<reference evidence="1 2" key="1">
    <citation type="submission" date="2014-04" db="EMBL/GenBank/DDBJ databases">
        <title>Evolutionary Origins and Diversification of the Mycorrhizal Mutualists.</title>
        <authorList>
            <consortium name="DOE Joint Genome Institute"/>
            <consortium name="Mycorrhizal Genomics Consortium"/>
            <person name="Kohler A."/>
            <person name="Kuo A."/>
            <person name="Nagy L.G."/>
            <person name="Floudas D."/>
            <person name="Copeland A."/>
            <person name="Barry K.W."/>
            <person name="Cichocki N."/>
            <person name="Veneault-Fourrey C."/>
            <person name="LaButti K."/>
            <person name="Lindquist E.A."/>
            <person name="Lipzen A."/>
            <person name="Lundell T."/>
            <person name="Morin E."/>
            <person name="Murat C."/>
            <person name="Riley R."/>
            <person name="Ohm R."/>
            <person name="Sun H."/>
            <person name="Tunlid A."/>
            <person name="Henrissat B."/>
            <person name="Grigoriev I.V."/>
            <person name="Hibbett D.S."/>
            <person name="Martin F."/>
        </authorList>
    </citation>
    <scope>NUCLEOTIDE SEQUENCE [LARGE SCALE GENOMIC DNA]</scope>
    <source>
        <strain evidence="1 2">Koide BX008</strain>
    </source>
</reference>
<name>A0A0C2SPH5_AMAMK</name>
<evidence type="ECO:0000313" key="1">
    <source>
        <dbReference type="EMBL" id="KIL65130.1"/>
    </source>
</evidence>
<dbReference type="Proteomes" id="UP000054549">
    <property type="component" value="Unassembled WGS sequence"/>
</dbReference>
<evidence type="ECO:0000313" key="2">
    <source>
        <dbReference type="Proteomes" id="UP000054549"/>
    </source>
</evidence>
<keyword evidence="2" id="KW-1185">Reference proteome</keyword>
<dbReference type="AlphaFoldDB" id="A0A0C2SPH5"/>
<protein>
    <submittedName>
        <fullName evidence="1">Uncharacterized protein</fullName>
    </submittedName>
</protein>
<gene>
    <name evidence="1" type="ORF">M378DRAFT_162389</name>
</gene>
<proteinExistence type="predicted"/>
<accession>A0A0C2SPH5</accession>